<dbReference type="AlphaFoldDB" id="A0A1I7AZJ3"/>
<reference evidence="2 3" key="1">
    <citation type="submission" date="2016-10" db="EMBL/GenBank/DDBJ databases">
        <authorList>
            <person name="de Groot N.N."/>
        </authorList>
    </citation>
    <scope>NUCLEOTIDE SEQUENCE [LARGE SCALE GENOMIC DNA]</scope>
    <source>
        <strain evidence="2 3">CGMCC 1.10959</strain>
    </source>
</reference>
<evidence type="ECO:0000256" key="1">
    <source>
        <dbReference type="SAM" id="MobiDB-lite"/>
    </source>
</evidence>
<sequence>MSRENLRSAAIKHLLILGTAWLFSGGIGSGFTAPRPLVKTNAPAKWPSRGLHDGWVPACNLKTGDRQRKTTVANNRMMCAAHAQDTGKGCGRRFNASSVGAHLSQGAFPKPPMPGTAADREA</sequence>
<evidence type="ECO:0000313" key="2">
    <source>
        <dbReference type="EMBL" id="SFT80355.1"/>
    </source>
</evidence>
<dbReference type="Proteomes" id="UP000182466">
    <property type="component" value="Unassembled WGS sequence"/>
</dbReference>
<gene>
    <name evidence="2" type="ORF">SAMN05216236_10843</name>
</gene>
<accession>A0A1I7AZJ3</accession>
<keyword evidence="3" id="KW-1185">Reference proteome</keyword>
<dbReference type="STRING" id="999627.SAMN05216236_10843"/>
<dbReference type="EMBL" id="FPAW01000008">
    <property type="protein sequence ID" value="SFT80355.1"/>
    <property type="molecule type" value="Genomic_DNA"/>
</dbReference>
<feature type="region of interest" description="Disordered" evidence="1">
    <location>
        <begin position="101"/>
        <end position="122"/>
    </location>
</feature>
<evidence type="ECO:0000313" key="3">
    <source>
        <dbReference type="Proteomes" id="UP000182466"/>
    </source>
</evidence>
<organism evidence="2 3">
    <name type="scientific">Sedimentitalea nanhaiensis</name>
    <dbReference type="NCBI Taxonomy" id="999627"/>
    <lineage>
        <taxon>Bacteria</taxon>
        <taxon>Pseudomonadati</taxon>
        <taxon>Pseudomonadota</taxon>
        <taxon>Alphaproteobacteria</taxon>
        <taxon>Rhodobacterales</taxon>
        <taxon>Paracoccaceae</taxon>
        <taxon>Sedimentitalea</taxon>
    </lineage>
</organism>
<proteinExistence type="predicted"/>
<name>A0A1I7AZJ3_9RHOB</name>
<protein>
    <submittedName>
        <fullName evidence="2">Uncharacterized protein</fullName>
    </submittedName>
</protein>